<organism evidence="3 4">
    <name type="scientific">Acinetobacter brisouii CIP 110357</name>
    <dbReference type="NCBI Taxonomy" id="1341683"/>
    <lineage>
        <taxon>Bacteria</taxon>
        <taxon>Pseudomonadati</taxon>
        <taxon>Pseudomonadota</taxon>
        <taxon>Gammaproteobacteria</taxon>
        <taxon>Moraxellales</taxon>
        <taxon>Moraxellaceae</taxon>
        <taxon>Acinetobacter</taxon>
    </lineage>
</organism>
<evidence type="ECO:0000313" key="3">
    <source>
        <dbReference type="EMBL" id="ESK52260.1"/>
    </source>
</evidence>
<sequence length="207" mass="24244">MLMSKLSRLLQPVLSCSLCQSDRATQSSVCQDCWQQLPWLKQHIHRQEMQIQVAAYYQYPLDRMIQQFKYEQQLHYLPLFNHMLSQLKFPKVQAIVPMPISQQRLIERGYNQALLLAEHLAKRLNVPIWQPILRQDQQHQKGLNRLERLSNIEQQFVIQAPSKVRYRRVLIVDDVITTGSSIQALHSKLQQLGCQQIHAVCLASPKN</sequence>
<dbReference type="OrthoDB" id="9793412at2"/>
<dbReference type="SUPFAM" id="SSF53271">
    <property type="entry name" value="PRTase-like"/>
    <property type="match status" value="1"/>
</dbReference>
<dbReference type="AlphaFoldDB" id="V2UUE0"/>
<evidence type="ECO:0000259" key="2">
    <source>
        <dbReference type="Pfam" id="PF00156"/>
    </source>
</evidence>
<accession>V2UUE0</accession>
<feature type="domain" description="Phosphoribosyltransferase" evidence="2">
    <location>
        <begin position="112"/>
        <end position="204"/>
    </location>
</feature>
<proteinExistence type="inferred from homology"/>
<dbReference type="PATRIC" id="fig|1341683.3.peg.402"/>
<gene>
    <name evidence="3" type="ORF">P255_00411</name>
</gene>
<comment type="similarity">
    <text evidence="1">Belongs to the ComF/GntX family.</text>
</comment>
<dbReference type="STRING" id="396323.VH98_13045"/>
<comment type="caution">
    <text evidence="3">The sequence shown here is derived from an EMBL/GenBank/DDBJ whole genome shotgun (WGS) entry which is preliminary data.</text>
</comment>
<evidence type="ECO:0000256" key="1">
    <source>
        <dbReference type="ARBA" id="ARBA00008007"/>
    </source>
</evidence>
<dbReference type="EMBL" id="AYEU01000003">
    <property type="protein sequence ID" value="ESK52260.1"/>
    <property type="molecule type" value="Genomic_DNA"/>
</dbReference>
<protein>
    <recommendedName>
        <fullName evidence="2">Phosphoribosyltransferase domain-containing protein</fullName>
    </recommendedName>
</protein>
<dbReference type="InterPro" id="IPR029057">
    <property type="entry name" value="PRTase-like"/>
</dbReference>
<dbReference type="InterPro" id="IPR000836">
    <property type="entry name" value="PRTase_dom"/>
</dbReference>
<reference evidence="3 4" key="1">
    <citation type="submission" date="2013-10" db="EMBL/GenBank/DDBJ databases">
        <title>The Genome Sequence of Acinetobacter brisouii CIP 110357.</title>
        <authorList>
            <consortium name="The Broad Institute Genomics Platform"/>
            <consortium name="The Broad Institute Genome Sequencing Center for Infectious Disease"/>
            <person name="Cerqueira G."/>
            <person name="Feldgarden M."/>
            <person name="Courvalin P."/>
            <person name="Grillot-Courvalin C."/>
            <person name="Clermont D."/>
            <person name="Rocha E."/>
            <person name="Yoon E.-J."/>
            <person name="Nemec A."/>
            <person name="Young S.K."/>
            <person name="Zeng Q."/>
            <person name="Gargeya S."/>
            <person name="Fitzgerald M."/>
            <person name="Abouelleil A."/>
            <person name="Alvarado L."/>
            <person name="Berlin A.M."/>
            <person name="Chapman S.B."/>
            <person name="Gainer-Dewar J."/>
            <person name="Goldberg J."/>
            <person name="Gnerre S."/>
            <person name="Griggs A."/>
            <person name="Gujja S."/>
            <person name="Hansen M."/>
            <person name="Howarth C."/>
            <person name="Imamovic A."/>
            <person name="Ireland A."/>
            <person name="Larimer J."/>
            <person name="McCowan C."/>
            <person name="Murphy C."/>
            <person name="Pearson M."/>
            <person name="Poon T.W."/>
            <person name="Priest M."/>
            <person name="Roberts A."/>
            <person name="Saif S."/>
            <person name="Shea T."/>
            <person name="Sykes S."/>
            <person name="Wortman J."/>
            <person name="Nusbaum C."/>
            <person name="Birren B."/>
        </authorList>
    </citation>
    <scope>NUCLEOTIDE SEQUENCE [LARGE SCALE GENOMIC DNA]</scope>
    <source>
        <strain evidence="3 4">CIP 110357</strain>
    </source>
</reference>
<keyword evidence="4" id="KW-1185">Reference proteome</keyword>
<dbReference type="CDD" id="cd06223">
    <property type="entry name" value="PRTases_typeI"/>
    <property type="match status" value="1"/>
</dbReference>
<dbReference type="HOGENOM" id="CLU_054549_1_1_6"/>
<dbReference type="Proteomes" id="UP000018418">
    <property type="component" value="Unassembled WGS sequence"/>
</dbReference>
<dbReference type="RefSeq" id="WP_004903131.1">
    <property type="nucleotide sequence ID" value="NZ_BBTI01000004.1"/>
</dbReference>
<dbReference type="Pfam" id="PF00156">
    <property type="entry name" value="Pribosyltran"/>
    <property type="match status" value="1"/>
</dbReference>
<name>V2UUE0_9GAMM</name>
<dbReference type="PANTHER" id="PTHR47505:SF1">
    <property type="entry name" value="DNA UTILIZATION PROTEIN YHGH"/>
    <property type="match status" value="1"/>
</dbReference>
<dbReference type="Gene3D" id="3.40.50.2020">
    <property type="match status" value="1"/>
</dbReference>
<evidence type="ECO:0000313" key="4">
    <source>
        <dbReference type="Proteomes" id="UP000018418"/>
    </source>
</evidence>
<dbReference type="InterPro" id="IPR051910">
    <property type="entry name" value="ComF/GntX_DNA_util-trans"/>
</dbReference>
<dbReference type="PANTHER" id="PTHR47505">
    <property type="entry name" value="DNA UTILIZATION PROTEIN YHGH"/>
    <property type="match status" value="1"/>
</dbReference>